<evidence type="ECO:0000313" key="2">
    <source>
        <dbReference type="Proteomes" id="UP000037507"/>
    </source>
</evidence>
<accession>A0A2T7UHC8</accession>
<evidence type="ECO:0000313" key="1">
    <source>
        <dbReference type="EMBL" id="PVE44028.1"/>
    </source>
</evidence>
<protein>
    <submittedName>
        <fullName evidence="1">Uncharacterized protein</fullName>
    </submittedName>
</protein>
<dbReference type="Proteomes" id="UP000037507">
    <property type="component" value="Unassembled WGS sequence"/>
</dbReference>
<reference evidence="1" key="1">
    <citation type="submission" date="2017-04" db="EMBL/GenBank/DDBJ databases">
        <title>Unexpected and diverse lifestyles within the genus Limnohabitans.</title>
        <authorList>
            <person name="Kasalicky V."/>
            <person name="Mehrshad M."/>
            <person name="Andrei S.-A."/>
            <person name="Salcher M."/>
            <person name="Kratochvilova H."/>
            <person name="Simek K."/>
            <person name="Ghai R."/>
        </authorList>
    </citation>
    <scope>NUCLEOTIDE SEQUENCE [LARGE SCALE GENOMIC DNA]</scope>
    <source>
        <strain evidence="1">II-D5</strain>
    </source>
</reference>
<organism evidence="1 2">
    <name type="scientific">Limnohabitans planktonicus II-D5</name>
    <dbReference type="NCBI Taxonomy" id="1293045"/>
    <lineage>
        <taxon>Bacteria</taxon>
        <taxon>Pseudomonadati</taxon>
        <taxon>Pseudomonadota</taxon>
        <taxon>Betaproteobacteria</taxon>
        <taxon>Burkholderiales</taxon>
        <taxon>Comamonadaceae</taxon>
        <taxon>Limnohabitans</taxon>
    </lineage>
</organism>
<comment type="caution">
    <text evidence="1">The sequence shown here is derived from an EMBL/GenBank/DDBJ whole genome shotgun (WGS) entry which is preliminary data.</text>
</comment>
<keyword evidence="2" id="KW-1185">Reference proteome</keyword>
<sequence>MHQSISGLISRATCGPFRSTHWQKLKAGAVHIYCLNIRIKKLFCPAFFSTTSCTPSILDAVKRFPKLVARYKNLTAETLVLLVCEKKNKRNVFQTVFEYCAVGHKHFAEDRLPILFSHPIDIRLCFCCT</sequence>
<proteinExistence type="predicted"/>
<dbReference type="AlphaFoldDB" id="A0A2T7UHC8"/>
<name>A0A2T7UHC8_9BURK</name>
<dbReference type="EMBL" id="LFYT02000003">
    <property type="protein sequence ID" value="PVE44028.1"/>
    <property type="molecule type" value="Genomic_DNA"/>
</dbReference>
<gene>
    <name evidence="1" type="ORF">H663_003465</name>
</gene>